<accession>A0ABD1XRX7</accession>
<feature type="region of interest" description="Disordered" evidence="1">
    <location>
        <begin position="65"/>
        <end position="136"/>
    </location>
</feature>
<gene>
    <name evidence="2" type="ORF">R1flu_023140</name>
</gene>
<organism evidence="2 3">
    <name type="scientific">Riccia fluitans</name>
    <dbReference type="NCBI Taxonomy" id="41844"/>
    <lineage>
        <taxon>Eukaryota</taxon>
        <taxon>Viridiplantae</taxon>
        <taxon>Streptophyta</taxon>
        <taxon>Embryophyta</taxon>
        <taxon>Marchantiophyta</taxon>
        <taxon>Marchantiopsida</taxon>
        <taxon>Marchantiidae</taxon>
        <taxon>Marchantiales</taxon>
        <taxon>Ricciaceae</taxon>
        <taxon>Riccia</taxon>
    </lineage>
</organism>
<protein>
    <submittedName>
        <fullName evidence="2">Uncharacterized protein</fullName>
    </submittedName>
</protein>
<comment type="caution">
    <text evidence="2">The sequence shown here is derived from an EMBL/GenBank/DDBJ whole genome shotgun (WGS) entry which is preliminary data.</text>
</comment>
<sequence>MRRWHVVLYRELHCDKWRAGRVSPCDINPYPRNQLRASSVDVGEAGLPITLDAAANSVVKQNKFASRCGEPEARDAPPETPSSGGEPEERSDRRSMQGSRLGLVEERDTSPRWDHRGVSSGDPEAASAQGGGEGGGVFSFLQFRHVDSQLGNGERFPRRTCPASNRACRSKTTSGRHLSGYSRRAAASMVCAATGVDLTRL</sequence>
<name>A0ABD1XRX7_9MARC</name>
<feature type="compositionally biased region" description="Basic and acidic residues" evidence="1">
    <location>
        <begin position="103"/>
        <end position="117"/>
    </location>
</feature>
<proteinExistence type="predicted"/>
<reference evidence="2 3" key="1">
    <citation type="submission" date="2024-09" db="EMBL/GenBank/DDBJ databases">
        <title>Chromosome-scale assembly of Riccia fluitans.</title>
        <authorList>
            <person name="Paukszto L."/>
            <person name="Sawicki J."/>
            <person name="Karawczyk K."/>
            <person name="Piernik-Szablinska J."/>
            <person name="Szczecinska M."/>
            <person name="Mazdziarz M."/>
        </authorList>
    </citation>
    <scope>NUCLEOTIDE SEQUENCE [LARGE SCALE GENOMIC DNA]</scope>
    <source>
        <strain evidence="2">Rf_01</strain>
        <tissue evidence="2">Aerial parts of the thallus</tissue>
    </source>
</reference>
<keyword evidence="3" id="KW-1185">Reference proteome</keyword>
<dbReference type="AlphaFoldDB" id="A0ABD1XRX7"/>
<dbReference type="EMBL" id="JBHFFA010000007">
    <property type="protein sequence ID" value="KAL2611448.1"/>
    <property type="molecule type" value="Genomic_DNA"/>
</dbReference>
<evidence type="ECO:0000313" key="3">
    <source>
        <dbReference type="Proteomes" id="UP001605036"/>
    </source>
</evidence>
<evidence type="ECO:0000313" key="2">
    <source>
        <dbReference type="EMBL" id="KAL2611448.1"/>
    </source>
</evidence>
<dbReference type="Proteomes" id="UP001605036">
    <property type="component" value="Unassembled WGS sequence"/>
</dbReference>
<evidence type="ECO:0000256" key="1">
    <source>
        <dbReference type="SAM" id="MobiDB-lite"/>
    </source>
</evidence>